<comment type="pathway">
    <text evidence="2">Protein modification; protein sumoylation.</text>
</comment>
<keyword evidence="6" id="KW-0547">Nucleotide-binding</keyword>
<dbReference type="GO" id="GO:0016925">
    <property type="term" value="P:protein sumoylation"/>
    <property type="evidence" value="ECO:0007669"/>
    <property type="project" value="TreeGrafter"/>
</dbReference>
<dbReference type="Proteomes" id="UP000674179">
    <property type="component" value="Chromosome 35"/>
</dbReference>
<dbReference type="Pfam" id="PF00899">
    <property type="entry name" value="ThiF"/>
    <property type="match status" value="2"/>
</dbReference>
<dbReference type="PANTHER" id="PTHR10953">
    <property type="entry name" value="UBIQUITIN-ACTIVATING ENZYME E1"/>
    <property type="match status" value="1"/>
</dbReference>
<dbReference type="FunFam" id="3.50.50.80:FF:000008">
    <property type="entry name" value="Ubiquitin-activating enzyme e1, putative"/>
    <property type="match status" value="1"/>
</dbReference>
<feature type="domain" description="THIF-type NAD/FAD binding fold" evidence="14">
    <location>
        <begin position="473"/>
        <end position="987"/>
    </location>
</feature>
<dbReference type="RefSeq" id="XP_067688953.1">
    <property type="nucleotide sequence ID" value="XM_067832850.1"/>
</dbReference>
<dbReference type="GO" id="GO:0031510">
    <property type="term" value="C:SUMO activating enzyme complex"/>
    <property type="evidence" value="ECO:0007669"/>
    <property type="project" value="TreeGrafter"/>
</dbReference>
<evidence type="ECO:0000256" key="12">
    <source>
        <dbReference type="SAM" id="Coils"/>
    </source>
</evidence>
<evidence type="ECO:0000313" key="16">
    <source>
        <dbReference type="EMBL" id="KAG5467431.1"/>
    </source>
</evidence>
<dbReference type="GO" id="GO:0005737">
    <property type="term" value="C:cytoplasm"/>
    <property type="evidence" value="ECO:0007669"/>
    <property type="project" value="TreeGrafter"/>
</dbReference>
<keyword evidence="8" id="KW-0067">ATP-binding</keyword>
<evidence type="ECO:0000256" key="1">
    <source>
        <dbReference type="ARBA" id="ARBA00004123"/>
    </source>
</evidence>
<evidence type="ECO:0000256" key="2">
    <source>
        <dbReference type="ARBA" id="ARBA00004718"/>
    </source>
</evidence>
<comment type="caution">
    <text evidence="16">The sequence shown here is derived from an EMBL/GenBank/DDBJ whole genome shotgun (WGS) entry which is preliminary data.</text>
</comment>
<evidence type="ECO:0000256" key="7">
    <source>
        <dbReference type="ARBA" id="ARBA00022786"/>
    </source>
</evidence>
<dbReference type="Gene3D" id="3.40.50.720">
    <property type="entry name" value="NAD(P)-binding Rossmann-like Domain"/>
    <property type="match status" value="1"/>
</dbReference>
<dbReference type="InterPro" id="IPR042449">
    <property type="entry name" value="Ub-E1_IAD_1"/>
</dbReference>
<keyword evidence="12" id="KW-0175">Coiled coil</keyword>
<proteinExistence type="inferred from homology"/>
<keyword evidence="17" id="KW-1185">Reference proteome</keyword>
<dbReference type="InterPro" id="IPR042063">
    <property type="entry name" value="Ubi_acti_E1_SCCH"/>
</dbReference>
<evidence type="ECO:0000259" key="15">
    <source>
        <dbReference type="Pfam" id="PF10585"/>
    </source>
</evidence>
<keyword evidence="7" id="KW-0833">Ubl conjugation pathway</keyword>
<dbReference type="PRINTS" id="PR01849">
    <property type="entry name" value="UBIQUITINACT"/>
</dbReference>
<organism evidence="16 17">
    <name type="scientific">Leishmania enriettii</name>
    <dbReference type="NCBI Taxonomy" id="5663"/>
    <lineage>
        <taxon>Eukaryota</taxon>
        <taxon>Discoba</taxon>
        <taxon>Euglenozoa</taxon>
        <taxon>Kinetoplastea</taxon>
        <taxon>Metakinetoplastina</taxon>
        <taxon>Trypanosomatida</taxon>
        <taxon>Trypanosomatidae</taxon>
        <taxon>Leishmaniinae</taxon>
        <taxon>Leishmania</taxon>
    </lineage>
</organism>
<dbReference type="PROSITE" id="PS00865">
    <property type="entry name" value="UBIQUITIN_ACTIVAT_2"/>
    <property type="match status" value="1"/>
</dbReference>
<evidence type="ECO:0000256" key="5">
    <source>
        <dbReference type="ARBA" id="ARBA00022598"/>
    </source>
</evidence>
<dbReference type="FunFam" id="1.10.10.2660:FF:000004">
    <property type="entry name" value="Ubiquitin activating enzyme 1"/>
    <property type="match status" value="1"/>
</dbReference>
<reference evidence="16 17" key="1">
    <citation type="submission" date="2021-02" db="EMBL/GenBank/DDBJ databases">
        <title>Leishmania (Mundinia) enrietti genome sequencing and assembly.</title>
        <authorList>
            <person name="Almutairi H."/>
            <person name="Gatherer D."/>
        </authorList>
    </citation>
    <scope>NUCLEOTIDE SEQUENCE [LARGE SCALE GENOMIC DNA]</scope>
    <source>
        <strain evidence="16">CUR178</strain>
    </source>
</reference>
<evidence type="ECO:0000259" key="14">
    <source>
        <dbReference type="Pfam" id="PF00899"/>
    </source>
</evidence>
<dbReference type="Gene3D" id="3.50.50.80">
    <property type="entry name" value="Ubiquitin-activating enzyme E1, inactive adenylation domain, subdomain 1"/>
    <property type="match status" value="1"/>
</dbReference>
<evidence type="ECO:0000256" key="11">
    <source>
        <dbReference type="PROSITE-ProRule" id="PRU10132"/>
    </source>
</evidence>
<feature type="active site" description="Glycyl thioester intermediate" evidence="11">
    <location>
        <position position="651"/>
    </location>
</feature>
<dbReference type="FunFam" id="2.40.30.180:FF:000005">
    <property type="entry name" value="Ubiquitin-activating enzyme e1, putative"/>
    <property type="match status" value="1"/>
</dbReference>
<dbReference type="SUPFAM" id="SSF69572">
    <property type="entry name" value="Activating enzymes of the ubiquitin-like proteins"/>
    <property type="match status" value="2"/>
</dbReference>
<sequence>MEPEKEVSIDQRYLDKQSRTIGTYGLETMRKLISFKVIIVGCGGVGIEIAKNLALAGIHTIRFYDPRRPTVQDMGVSFAVTTQSMASGKTMAELSAAYIADLNPNTRVQVLTDLTEAAVADNVALIFTAAAPDLSLQTLNKWNAFCRTHTPNISFLLALQMGTMGSVFADHGPSFVVKDADGRPMLQKLITEVVTLRDKVGEMYTRIRYETPEGQTPGALRDYTQIKLSEVQGLVKADGTSVNGEVYDGVVCPSDPRDTVRVYPAFEAQGYSPYQTGGFLHELKEIKTMAFRPLNETLPAPGAFVPVSPMMDNSEESLSHLTLHALLRYADAHAGQLPELHNAVQAAEVVELAKRVLDENRAMPVPPEQRATDDSGNVEFPSKLPPPPPPAPMVLESVDEKSVLTEALLARAELQPLASFVGAVVAQEIVKITGKYSPIHQWFHLSCAAVQPESANYSSDEYRPVNSRYDHIISIFGRGFQQQLANLRLFMVGCGALGCENIKNFALCGIACGTGGSLVVTDNDRIEVSNLSRQFLFREENVGQSKSAAAAARMRQMNPEAKADAKQDFIGPATEHLYPDTFWQSLNVVVNALDNIEARLYVDQQCVRFRKVLVEAGTMGTGGNVDIIVPGRTSSYADGGAADQTGGIPMCTLRNFPYIYDHCIEWARALFDDLFVSPMQTAQQIIEDPAAFAKRIHHEVASGSSAGERRSLVVKNMAPLKSLKQTLRILADDRTMDKCIALAWEKLFKMFRDRILDLQAAFPRGAKRKNGEDFWSGHRRYPSALDVTAADIVQNSDAKNFLVAAANLYACMFGVHPPKHEARFNDEKKRWMQQYRTDEWIQAEVNKLARPEYVAGSVDNLDDDLAADAQEGKQASAEEAEAELQALLVEVTALATKCSGTKAVALEFEKDDDDNFQIDFVSAASNLRAENYGIPTQDRMKVKLVAGKIIPAIATTTSAVTGLGLIELFKVLQLKDISALRNGMLDVGTNNYVLFERDLPIKHHTKVVATYIPEQDYTYKKKIIRVPEGFTKYDMLRIPVTPATTVKEFAVALEAALNKTLPDGAGYAYEVDGLGVSKGMLWNGRPSHSNTNASLMKLIELQKANEAGGTLPAPFWQNRVQFCDLSVTVSVNDGDDTVDEVDVETATVCLQIQQ</sequence>
<keyword evidence="5" id="KW-0436">Ligase</keyword>
<name>A0A836G3T7_LEIEN</name>
<gene>
    <name evidence="16" type="ORF">CUR178_01074</name>
</gene>
<accession>A0A836G3T7</accession>
<evidence type="ECO:0000256" key="13">
    <source>
        <dbReference type="SAM" id="MobiDB-lite"/>
    </source>
</evidence>
<dbReference type="InterPro" id="IPR000011">
    <property type="entry name" value="UBQ/SUMO-activ_enz_E1-like"/>
</dbReference>
<dbReference type="Pfam" id="PF10585">
    <property type="entry name" value="UBA_E1_SCCH"/>
    <property type="match status" value="1"/>
</dbReference>
<protein>
    <recommendedName>
        <fullName evidence="10">Ubiquitin-like 1-activating enzyme E1A</fullName>
    </recommendedName>
</protein>
<evidence type="ECO:0000256" key="3">
    <source>
        <dbReference type="ARBA" id="ARBA00004906"/>
    </source>
</evidence>
<dbReference type="GO" id="GO:0019948">
    <property type="term" value="F:SUMO activating enzyme activity"/>
    <property type="evidence" value="ECO:0007669"/>
    <property type="project" value="TreeGrafter"/>
</dbReference>
<dbReference type="OrthoDB" id="10252231at2759"/>
<evidence type="ECO:0000256" key="10">
    <source>
        <dbReference type="ARBA" id="ARBA00044354"/>
    </source>
</evidence>
<dbReference type="InterPro" id="IPR000594">
    <property type="entry name" value="ThiF_NAD_FAD-bd"/>
</dbReference>
<dbReference type="GO" id="GO:0005524">
    <property type="term" value="F:ATP binding"/>
    <property type="evidence" value="ECO:0007669"/>
    <property type="project" value="UniProtKB-KW"/>
</dbReference>
<dbReference type="GeneID" id="94168360"/>
<evidence type="ECO:0000256" key="8">
    <source>
        <dbReference type="ARBA" id="ARBA00022840"/>
    </source>
</evidence>
<dbReference type="InterPro" id="IPR045886">
    <property type="entry name" value="ThiF/MoeB/HesA"/>
</dbReference>
<evidence type="ECO:0000256" key="4">
    <source>
        <dbReference type="ARBA" id="ARBA00005673"/>
    </source>
</evidence>
<evidence type="ECO:0000313" key="17">
    <source>
        <dbReference type="Proteomes" id="UP000674179"/>
    </source>
</evidence>
<comment type="similarity">
    <text evidence="4">Belongs to the ubiquitin-activating E1 family.</text>
</comment>
<dbReference type="KEGG" id="lenr:94168360"/>
<evidence type="ECO:0000256" key="9">
    <source>
        <dbReference type="ARBA" id="ARBA00023242"/>
    </source>
</evidence>
<dbReference type="InterPro" id="IPR035985">
    <property type="entry name" value="Ubiquitin-activating_enz"/>
</dbReference>
<dbReference type="GO" id="GO:0016567">
    <property type="term" value="P:protein ubiquitination"/>
    <property type="evidence" value="ECO:0007669"/>
    <property type="project" value="UniProtKB-UniPathway"/>
</dbReference>
<keyword evidence="9" id="KW-0539">Nucleus</keyword>
<dbReference type="AlphaFoldDB" id="A0A836G3T7"/>
<dbReference type="InterPro" id="IPR042302">
    <property type="entry name" value="E1_FCCH_sf"/>
</dbReference>
<dbReference type="InterPro" id="IPR019572">
    <property type="entry name" value="UBA_E1_SCCH"/>
</dbReference>
<comment type="subcellular location">
    <subcellularLocation>
        <location evidence="1">Nucleus</location>
    </subcellularLocation>
</comment>
<evidence type="ECO:0000256" key="6">
    <source>
        <dbReference type="ARBA" id="ARBA00022741"/>
    </source>
</evidence>
<feature type="domain" description="Ubiquitin-activating enzyme SCCH" evidence="15">
    <location>
        <begin position="657"/>
        <end position="943"/>
    </location>
</feature>
<dbReference type="InterPro" id="IPR033127">
    <property type="entry name" value="UBQ-activ_enz_E1_Cys_AS"/>
</dbReference>
<dbReference type="PANTHER" id="PTHR10953:SF162">
    <property type="entry name" value="SUMO-ACTIVATING ENZYME SUBUNIT 1"/>
    <property type="match status" value="1"/>
</dbReference>
<dbReference type="UniPathway" id="UPA00143"/>
<dbReference type="EMBL" id="JAFHKP010000035">
    <property type="protein sequence ID" value="KAG5467431.1"/>
    <property type="molecule type" value="Genomic_DNA"/>
</dbReference>
<dbReference type="Gene3D" id="3.40.50.12550">
    <property type="entry name" value="Ubiquitin-activating enzyme E1, inactive adenylation domain, subdomain 2"/>
    <property type="match status" value="1"/>
</dbReference>
<feature type="coiled-coil region" evidence="12">
    <location>
        <begin position="870"/>
        <end position="897"/>
    </location>
</feature>
<feature type="region of interest" description="Disordered" evidence="13">
    <location>
        <begin position="360"/>
        <end position="379"/>
    </location>
</feature>
<dbReference type="Gene3D" id="2.40.30.180">
    <property type="entry name" value="Ubiquitin-activating enzyme E1, FCCH domain"/>
    <property type="match status" value="1"/>
</dbReference>
<feature type="domain" description="THIF-type NAD/FAD binding fold" evidence="14">
    <location>
        <begin position="19"/>
        <end position="436"/>
    </location>
</feature>
<comment type="pathway">
    <text evidence="3">Protein modification; protein ubiquitination.</text>
</comment>
<dbReference type="Gene3D" id="1.10.10.2660">
    <property type="entry name" value="Ubiquitin-activating enzyme E1, SCCH domain"/>
    <property type="match status" value="1"/>
</dbReference>